<sequence length="194" mass="21845">MAGLATDRFAMVQVNSIAQLHEWLAAHHTQTESVWLVTFKKSVPDKFVSAQDILDAVIAFGWIDGLRRKLDDDRTMQLIAPRQTQAWAKSYKDRAEKLIMQGRMTEAGLRSIIASKESGLWDYWADVDAGILPDDLQSALTQQAPAAANFANSAPSYQRNLLRWLKSAKTAPTRDKRIQQIVDHAARNDKIPQM</sequence>
<dbReference type="EMBL" id="CP021431">
    <property type="protein sequence ID" value="ARU00130.1"/>
    <property type="molecule type" value="Genomic_DNA"/>
</dbReference>
<dbReference type="AlphaFoldDB" id="A0A1Y0E9P2"/>
<dbReference type="KEGG" id="lvs:LOKVESSMR4R_00797"/>
<protein>
    <submittedName>
        <fullName evidence="1">Bacteriocin-protection, YdeI or OmpD-Associated</fullName>
    </submittedName>
</protein>
<name>A0A1Y0E9P2_9RHOB</name>
<organism evidence="1 2">
    <name type="scientific">Yoonia vestfoldensis</name>
    <dbReference type="NCBI Taxonomy" id="245188"/>
    <lineage>
        <taxon>Bacteria</taxon>
        <taxon>Pseudomonadati</taxon>
        <taxon>Pseudomonadota</taxon>
        <taxon>Alphaproteobacteria</taxon>
        <taxon>Rhodobacterales</taxon>
        <taxon>Paracoccaceae</taxon>
        <taxon>Yoonia</taxon>
    </lineage>
</organism>
<keyword evidence="2" id="KW-1185">Reference proteome</keyword>
<dbReference type="Proteomes" id="UP000195273">
    <property type="component" value="Chromosome"/>
</dbReference>
<gene>
    <name evidence="1" type="ORF">LOKVESSMR4R_00797</name>
</gene>
<dbReference type="RefSeq" id="WP_087206397.1">
    <property type="nucleotide sequence ID" value="NZ_CP021431.1"/>
</dbReference>
<reference evidence="1 2" key="1">
    <citation type="submission" date="2017-05" db="EMBL/GenBank/DDBJ databases">
        <title>Genome Sequence of Loktanella vestfoldensis Strain SMR4r Isolated from a Culture of the Diatom Skeletonema marinoi.</title>
        <authorList>
            <person name="Topel M."/>
            <person name="Pinder M.I.M."/>
            <person name="Johansson O.N."/>
            <person name="Kourtchenko O."/>
            <person name="Godhe A."/>
            <person name="Clarke A.K."/>
        </authorList>
    </citation>
    <scope>NUCLEOTIDE SEQUENCE [LARGE SCALE GENOMIC DNA]</scope>
    <source>
        <strain evidence="1 2">SMR4r</strain>
    </source>
</reference>
<dbReference type="Pfam" id="PF13376">
    <property type="entry name" value="OmdA"/>
    <property type="match status" value="1"/>
</dbReference>
<dbReference type="OrthoDB" id="9796999at2"/>
<evidence type="ECO:0000313" key="2">
    <source>
        <dbReference type="Proteomes" id="UP000195273"/>
    </source>
</evidence>
<proteinExistence type="predicted"/>
<evidence type="ECO:0000313" key="1">
    <source>
        <dbReference type="EMBL" id="ARU00130.1"/>
    </source>
</evidence>
<accession>A0A1Y0E9P2</accession>